<feature type="domain" description="DUF551" evidence="1">
    <location>
        <begin position="28"/>
        <end position="96"/>
    </location>
</feature>
<reference evidence="2 3" key="1">
    <citation type="submission" date="2019-04" db="EMBL/GenBank/DDBJ databases">
        <authorList>
            <person name="Feng G."/>
            <person name="Zhang J."/>
            <person name="Zhu H."/>
        </authorList>
    </citation>
    <scope>NUCLEOTIDE SEQUENCE [LARGE SCALE GENOMIC DNA]</scope>
    <source>
        <strain evidence="2 3">JCM 17223</strain>
    </source>
</reference>
<dbReference type="Pfam" id="PF04448">
    <property type="entry name" value="DUF551"/>
    <property type="match status" value="1"/>
</dbReference>
<dbReference type="Proteomes" id="UP000297739">
    <property type="component" value="Unassembled WGS sequence"/>
</dbReference>
<sequence length="99" mass="11403">MVRWFCWRLCRFALSPFRKRMPSAPDTAWITRAQQLPQPNQQVLVYVPSSWLEITVATYKPTNAAKSAHMFVTPDPHGIDRYVKGVTHWMPLPAPPDVV</sequence>
<evidence type="ECO:0000313" key="3">
    <source>
        <dbReference type="Proteomes" id="UP000297739"/>
    </source>
</evidence>
<evidence type="ECO:0000259" key="1">
    <source>
        <dbReference type="Pfam" id="PF04448"/>
    </source>
</evidence>
<name>A0A4Z0PRS5_9BACT</name>
<accession>A0A4Z0PRS5</accession>
<organism evidence="2 3">
    <name type="scientific">Hymenobacter elongatus</name>
    <dbReference type="NCBI Taxonomy" id="877208"/>
    <lineage>
        <taxon>Bacteria</taxon>
        <taxon>Pseudomonadati</taxon>
        <taxon>Bacteroidota</taxon>
        <taxon>Cytophagia</taxon>
        <taxon>Cytophagales</taxon>
        <taxon>Hymenobacteraceae</taxon>
        <taxon>Hymenobacter</taxon>
    </lineage>
</organism>
<dbReference type="EMBL" id="SRLD01000007">
    <property type="protein sequence ID" value="TGE18331.1"/>
    <property type="molecule type" value="Genomic_DNA"/>
</dbReference>
<dbReference type="InterPro" id="IPR007539">
    <property type="entry name" value="DUF551"/>
</dbReference>
<evidence type="ECO:0000313" key="2">
    <source>
        <dbReference type="EMBL" id="TGE18331.1"/>
    </source>
</evidence>
<proteinExistence type="predicted"/>
<keyword evidence="3" id="KW-1185">Reference proteome</keyword>
<protein>
    <submittedName>
        <fullName evidence="2">DUF551 domain-containing protein</fullName>
    </submittedName>
</protein>
<comment type="caution">
    <text evidence="2">The sequence shown here is derived from an EMBL/GenBank/DDBJ whole genome shotgun (WGS) entry which is preliminary data.</text>
</comment>
<dbReference type="AlphaFoldDB" id="A0A4Z0PRS5"/>
<gene>
    <name evidence="2" type="ORF">E5J99_05345</name>
</gene>
<dbReference type="OrthoDB" id="886736at2"/>